<dbReference type="PANTHER" id="PTHR43876:SF7">
    <property type="entry name" value="UBIQUINONE BIOSYNTHESIS MONOOXYGENASE COQ6, MITOCHONDRIAL"/>
    <property type="match status" value="1"/>
</dbReference>
<keyword evidence="8 11" id="KW-0503">Monooxygenase</keyword>
<dbReference type="PANTHER" id="PTHR43876">
    <property type="entry name" value="UBIQUINONE BIOSYNTHESIS MONOOXYGENASE COQ6, MITOCHONDRIAL"/>
    <property type="match status" value="1"/>
</dbReference>
<dbReference type="InterPro" id="IPR002938">
    <property type="entry name" value="FAD-bd"/>
</dbReference>
<evidence type="ECO:0000256" key="8">
    <source>
        <dbReference type="ARBA" id="ARBA00023033"/>
    </source>
</evidence>
<dbReference type="Gene3D" id="3.50.50.60">
    <property type="entry name" value="FAD/NAD(P)-binding domain"/>
    <property type="match status" value="2"/>
</dbReference>
<comment type="function">
    <text evidence="11">FAD-dependent monooxygenase required for two non-consecutive steps during ubiquinone biosynthesis. Required for the C5-ring hydroxylation during ubiquinone biosynthesis by catalyzing the hydroxylation of 4-hydroxy-3-(all-trans-polyprenyl)benzoic acid to 3,4-dihydroxy-5-(all-trans-polyprenyl)benzoic acid. Also acts downstream of coq4, for the C1-hydroxylation during ubiquinone biosynthesis by catalyzing the hydroxylation of 2-methoxy-6-(all-trans-polyprenyl)phenol to 2-methoxy-6-(all-trans-polyprenyl)benzene-1,4-diol. The electrons required for the hydroxylation reaction are funneled indirectly to coq6 from NADPH via a ferredoxin/ferredoxin reductase system.</text>
</comment>
<evidence type="ECO:0000256" key="7">
    <source>
        <dbReference type="ARBA" id="ARBA00023002"/>
    </source>
</evidence>
<dbReference type="GO" id="GO:0016712">
    <property type="term" value="F:oxidoreductase activity, acting on paired donors, with incorporation or reduction of molecular oxygen, reduced flavin or flavoprotein as one donor, and incorporation of one atom of oxygen"/>
    <property type="evidence" value="ECO:0007669"/>
    <property type="project" value="UniProtKB-UniRule"/>
</dbReference>
<evidence type="ECO:0000256" key="11">
    <source>
        <dbReference type="HAMAP-Rule" id="MF_03193"/>
    </source>
</evidence>
<evidence type="ECO:0000256" key="2">
    <source>
        <dbReference type="ARBA" id="ARBA00005349"/>
    </source>
</evidence>
<evidence type="ECO:0000256" key="10">
    <source>
        <dbReference type="ARBA" id="ARBA00023136"/>
    </source>
</evidence>
<evidence type="ECO:0000256" key="1">
    <source>
        <dbReference type="ARBA" id="ARBA00001974"/>
    </source>
</evidence>
<dbReference type="GO" id="GO:0071949">
    <property type="term" value="F:FAD binding"/>
    <property type="evidence" value="ECO:0007669"/>
    <property type="project" value="InterPro"/>
</dbReference>
<reference evidence="13 14" key="1">
    <citation type="submission" date="2019-12" db="EMBL/GenBank/DDBJ databases">
        <authorList>
            <person name="Floudas D."/>
            <person name="Bentzer J."/>
            <person name="Ahren D."/>
            <person name="Johansson T."/>
            <person name="Persson P."/>
            <person name="Tunlid A."/>
        </authorList>
    </citation>
    <scope>NUCLEOTIDE SEQUENCE [LARGE SCALE GENOMIC DNA]</scope>
    <source>
        <strain evidence="13 14">CBS 102.39</strain>
    </source>
</reference>
<feature type="domain" description="FAD-binding" evidence="12">
    <location>
        <begin position="396"/>
        <end position="467"/>
    </location>
</feature>
<keyword evidence="5 11" id="KW-0999">Mitochondrion inner membrane</keyword>
<keyword evidence="4 11" id="KW-0831">Ubiquinone biosynthesis</keyword>
<dbReference type="HAMAP" id="MF_03193">
    <property type="entry name" value="COQ6_monooxygenase"/>
    <property type="match status" value="1"/>
</dbReference>
<comment type="cofactor">
    <cofactor evidence="1 11">
        <name>FAD</name>
        <dbReference type="ChEBI" id="CHEBI:57692"/>
    </cofactor>
</comment>
<dbReference type="GO" id="GO:0106364">
    <property type="term" value="F:4-hydroxy-3-all-trans-polyprenylbenzoate oxygenase activity"/>
    <property type="evidence" value="ECO:0007669"/>
    <property type="project" value="UniProtKB-EC"/>
</dbReference>
<keyword evidence="6 11" id="KW-0274">FAD</keyword>
<dbReference type="UniPathway" id="UPA00232"/>
<dbReference type="Proteomes" id="UP000521872">
    <property type="component" value="Unassembled WGS sequence"/>
</dbReference>
<keyword evidence="3 11" id="KW-0285">Flavoprotein</keyword>
<keyword evidence="7 11" id="KW-0560">Oxidoreductase</keyword>
<dbReference type="EMBL" id="JAACJL010000058">
    <property type="protein sequence ID" value="KAF4610564.1"/>
    <property type="molecule type" value="Genomic_DNA"/>
</dbReference>
<dbReference type="PRINTS" id="PR00420">
    <property type="entry name" value="RNGMNOXGNASE"/>
</dbReference>
<comment type="subunit">
    <text evidence="11">Component of a multi-subunit COQ enzyme complex, composed of at least COQ3, COQ4, COQ5, COQ6, COQ7 and COQ9.</text>
</comment>
<comment type="catalytic activity">
    <reaction evidence="11">
        <text>a 4-hydroxy-3-(all-trans-polyprenyl)benzoate + 2 reduced [2Fe-2S]-[ferredoxin] + O2 + 2 H(+) = a 3,4-dihydroxy-5-(all-trans-polyprenyl)benzoate + 2 oxidized [2Fe-2S]-[ferredoxin] + H2O</text>
        <dbReference type="Rhea" id="RHEA:81195"/>
        <dbReference type="Rhea" id="RHEA-COMP:9514"/>
        <dbReference type="Rhea" id="RHEA-COMP:10000"/>
        <dbReference type="Rhea" id="RHEA-COMP:10001"/>
        <dbReference type="Rhea" id="RHEA-COMP:10930"/>
        <dbReference type="ChEBI" id="CHEBI:15377"/>
        <dbReference type="ChEBI" id="CHEBI:15378"/>
        <dbReference type="ChEBI" id="CHEBI:15379"/>
        <dbReference type="ChEBI" id="CHEBI:33737"/>
        <dbReference type="ChEBI" id="CHEBI:33738"/>
        <dbReference type="ChEBI" id="CHEBI:64694"/>
        <dbReference type="ChEBI" id="CHEBI:78396"/>
        <dbReference type="EC" id="1.14.15.45"/>
    </reaction>
</comment>
<dbReference type="Pfam" id="PF01494">
    <property type="entry name" value="FAD_binding_3"/>
    <property type="match status" value="2"/>
</dbReference>
<gene>
    <name evidence="11" type="primary">COQ6</name>
    <name evidence="13" type="ORF">D9613_006875</name>
</gene>
<keyword evidence="14" id="KW-1185">Reference proteome</keyword>
<protein>
    <recommendedName>
        <fullName evidence="11">Ubiquinone biosynthesis monooxygenase COQ6, mitochondrial</fullName>
        <ecNumber evidence="11">1.14.15.45</ecNumber>
    </recommendedName>
    <alternativeName>
        <fullName evidence="11">2-methoxy-6-polyprenolphenol 4-hydroxylase</fullName>
        <ecNumber evidence="11">1.14.15.46</ecNumber>
    </alternativeName>
</protein>
<dbReference type="InterPro" id="IPR036188">
    <property type="entry name" value="FAD/NAD-bd_sf"/>
</dbReference>
<organism evidence="13 14">
    <name type="scientific">Agrocybe pediades</name>
    <dbReference type="NCBI Taxonomy" id="84607"/>
    <lineage>
        <taxon>Eukaryota</taxon>
        <taxon>Fungi</taxon>
        <taxon>Dikarya</taxon>
        <taxon>Basidiomycota</taxon>
        <taxon>Agaricomycotina</taxon>
        <taxon>Agaricomycetes</taxon>
        <taxon>Agaricomycetidae</taxon>
        <taxon>Agaricales</taxon>
        <taxon>Agaricineae</taxon>
        <taxon>Strophariaceae</taxon>
        <taxon>Agrocybe</taxon>
    </lineage>
</organism>
<keyword evidence="9 11" id="KW-0496">Mitochondrion</keyword>
<dbReference type="EC" id="1.14.15.45" evidence="11"/>
<evidence type="ECO:0000256" key="5">
    <source>
        <dbReference type="ARBA" id="ARBA00022792"/>
    </source>
</evidence>
<dbReference type="GO" id="GO:0120538">
    <property type="term" value="F:2-methoxy-6-polyprenolphenol 4-hydroxylase activity"/>
    <property type="evidence" value="ECO:0007669"/>
    <property type="project" value="UniProtKB-EC"/>
</dbReference>
<dbReference type="InterPro" id="IPR018168">
    <property type="entry name" value="Ubi_Hdrlase_CS"/>
</dbReference>
<dbReference type="PROSITE" id="PS01304">
    <property type="entry name" value="UBIH"/>
    <property type="match status" value="1"/>
</dbReference>
<comment type="subcellular location">
    <subcellularLocation>
        <location evidence="11">Mitochondrion inner membrane</location>
        <topology evidence="11">Peripheral membrane protein</topology>
        <orientation evidence="11">Matrix side</orientation>
    </subcellularLocation>
</comment>
<comment type="similarity">
    <text evidence="2 11">Belongs to the UbiH/COQ6 family.</text>
</comment>
<evidence type="ECO:0000256" key="6">
    <source>
        <dbReference type="ARBA" id="ARBA00022827"/>
    </source>
</evidence>
<dbReference type="SUPFAM" id="SSF51905">
    <property type="entry name" value="FAD/NAD(P)-binding domain"/>
    <property type="match status" value="1"/>
</dbReference>
<keyword evidence="10 11" id="KW-0472">Membrane</keyword>
<dbReference type="InterPro" id="IPR010971">
    <property type="entry name" value="UbiH/COQ6"/>
</dbReference>
<dbReference type="AlphaFoldDB" id="A0A8H4QG98"/>
<name>A0A8H4QG98_9AGAR</name>
<comment type="pathway">
    <text evidence="11">Cofactor biosynthesis; ubiquinone biosynthesis.</text>
</comment>
<dbReference type="EC" id="1.14.15.46" evidence="11"/>
<dbReference type="InterPro" id="IPR051205">
    <property type="entry name" value="UbiH/COQ6_monooxygenase"/>
</dbReference>
<evidence type="ECO:0000256" key="3">
    <source>
        <dbReference type="ARBA" id="ARBA00022630"/>
    </source>
</evidence>
<comment type="catalytic activity">
    <reaction evidence="11">
        <text>a 2-methoxy-6-(all-trans-polyprenyl)phenol + 2 reduced [2Fe-2S]-[ferredoxin] + O2 + 2 H(+) = a 2-methoxy-6-(all-trans-polyprenyl)benzene-1,4-diol + 2 oxidized [2Fe-2S]-[ferredoxin] + H2O</text>
        <dbReference type="Rhea" id="RHEA:81183"/>
        <dbReference type="Rhea" id="RHEA-COMP:9551"/>
        <dbReference type="Rhea" id="RHEA-COMP:10000"/>
        <dbReference type="Rhea" id="RHEA-COMP:10001"/>
        <dbReference type="Rhea" id="RHEA-COMP:10858"/>
        <dbReference type="ChEBI" id="CHEBI:15377"/>
        <dbReference type="ChEBI" id="CHEBI:15378"/>
        <dbReference type="ChEBI" id="CHEBI:15379"/>
        <dbReference type="ChEBI" id="CHEBI:33737"/>
        <dbReference type="ChEBI" id="CHEBI:33738"/>
        <dbReference type="ChEBI" id="CHEBI:62731"/>
        <dbReference type="ChEBI" id="CHEBI:84166"/>
        <dbReference type="EC" id="1.14.15.46"/>
    </reaction>
</comment>
<comment type="caution">
    <text evidence="13">The sequence shown here is derived from an EMBL/GenBank/DDBJ whole genome shotgun (WGS) entry which is preliminary data.</text>
</comment>
<dbReference type="FunFam" id="3.50.50.60:FF:000021">
    <property type="entry name" value="Ubiquinone biosynthesis monooxygenase COQ6"/>
    <property type="match status" value="1"/>
</dbReference>
<accession>A0A8H4QG98</accession>
<feature type="domain" description="FAD-binding" evidence="12">
    <location>
        <begin position="41"/>
        <end position="278"/>
    </location>
</feature>
<proteinExistence type="inferred from homology"/>
<sequence length="573" mass="61979">MSFTSTVTTTRTGRVVSSRVLRQAARRRYFSTHSSDIINRDIVIVGGGPAGLAIASALGSSCFIRKNASITLIEGGDLSKIKSWNPPSESFSNRVSSLTNASYAFLQDIGCWEHVDEARTCAVEQMQVWDGISEARIEFNANEMSSPIGRTGMARLTENLNLQRALLRQLDNIPEVQIMQKTKVTSIEHDTEHHGGWPLIRLDNDQILRARLLIGADGFNSPVRKFANISSFGWSYDTQAIVATLSHMPRGAFEGPNTVAYQRFLPTGPIAFLPLTPTASSLVWSTKPSLATALLACDPRVLYLMINAAFRLPYTSIKYLHERILEAHSLGSPISADQVQEEIQWREKTHGIDRNSAYSSVLVSPNVGIPPADSESVPPIVTEIQAGTMASFPLRFNHAESYIGEGQGARTVLVGDAAHTIHPLAGQGLNLGLADAECLVRCIKNNLLNGGDLGSYTALLPYTQERYLANHTMMSSVDKLHKVYSTELQPIVWARSVGVEVLNELDSIKAGIMMTAGATTKNRQHGEGSSNGWSLAGSAVQTLAATAHAASAARGVLGNALGSAVRSIAARYQ</sequence>
<dbReference type="NCBIfam" id="TIGR01988">
    <property type="entry name" value="Ubi-OHases"/>
    <property type="match status" value="1"/>
</dbReference>
<dbReference type="GO" id="GO:0031314">
    <property type="term" value="C:extrinsic component of mitochondrial inner membrane"/>
    <property type="evidence" value="ECO:0007669"/>
    <property type="project" value="UniProtKB-UniRule"/>
</dbReference>
<evidence type="ECO:0000256" key="9">
    <source>
        <dbReference type="ARBA" id="ARBA00023128"/>
    </source>
</evidence>
<evidence type="ECO:0000313" key="13">
    <source>
        <dbReference type="EMBL" id="KAF4610564.1"/>
    </source>
</evidence>
<evidence type="ECO:0000259" key="12">
    <source>
        <dbReference type="Pfam" id="PF01494"/>
    </source>
</evidence>
<evidence type="ECO:0000313" key="14">
    <source>
        <dbReference type="Proteomes" id="UP000521872"/>
    </source>
</evidence>
<dbReference type="InterPro" id="IPR000689">
    <property type="entry name" value="UbQ_mOase_COQ6"/>
</dbReference>
<evidence type="ECO:0000256" key="4">
    <source>
        <dbReference type="ARBA" id="ARBA00022688"/>
    </source>
</evidence>